<gene>
    <name evidence="6" type="ORF">DSM112329_02083</name>
</gene>
<keyword evidence="2 4" id="KW-0732">Signal</keyword>
<dbReference type="PROSITE" id="PS51257">
    <property type="entry name" value="PROKAR_LIPOPROTEIN"/>
    <property type="match status" value="1"/>
</dbReference>
<dbReference type="AlphaFoldDB" id="A0AAU7AU82"/>
<evidence type="ECO:0000313" key="6">
    <source>
        <dbReference type="EMBL" id="XAY05238.1"/>
    </source>
</evidence>
<dbReference type="PANTHER" id="PTHR47235">
    <property type="entry name" value="BLR6548 PROTEIN"/>
    <property type="match status" value="1"/>
</dbReference>
<dbReference type="EMBL" id="CP114014">
    <property type="protein sequence ID" value="XAY05238.1"/>
    <property type="molecule type" value="Genomic_DNA"/>
</dbReference>
<evidence type="ECO:0000256" key="4">
    <source>
        <dbReference type="SAM" id="SignalP"/>
    </source>
</evidence>
<evidence type="ECO:0000256" key="1">
    <source>
        <dbReference type="ARBA" id="ARBA00010062"/>
    </source>
</evidence>
<proteinExistence type="inferred from homology"/>
<dbReference type="SUPFAM" id="SSF53822">
    <property type="entry name" value="Periplasmic binding protein-like I"/>
    <property type="match status" value="1"/>
</dbReference>
<comment type="similarity">
    <text evidence="1">Belongs to the leucine-binding protein family.</text>
</comment>
<dbReference type="PANTHER" id="PTHR47235:SF1">
    <property type="entry name" value="BLR6548 PROTEIN"/>
    <property type="match status" value="1"/>
</dbReference>
<accession>A0AAU7AU82</accession>
<feature type="domain" description="Leucine-binding protein" evidence="5">
    <location>
        <begin position="64"/>
        <end position="409"/>
    </location>
</feature>
<dbReference type="InterPro" id="IPR028082">
    <property type="entry name" value="Peripla_BP_I"/>
</dbReference>
<reference evidence="6" key="1">
    <citation type="submission" date="2022-12" db="EMBL/GenBank/DDBJ databases">
        <title>Paraconexibacter alkalitolerans sp. nov. and Baekduia alba sp. nov., isolated from soil and emended description of the genera Paraconexibacter (Chun et al., 2020) and Baekduia (An et al., 2020).</title>
        <authorList>
            <person name="Vieira S."/>
            <person name="Huber K.J."/>
            <person name="Geppert A."/>
            <person name="Wolf J."/>
            <person name="Neumann-Schaal M."/>
            <person name="Muesken M."/>
            <person name="Overmann J."/>
        </authorList>
    </citation>
    <scope>NUCLEOTIDE SEQUENCE</scope>
    <source>
        <strain evidence="6">AEG42_29</strain>
    </source>
</reference>
<dbReference type="Gene3D" id="3.40.50.2300">
    <property type="match status" value="2"/>
</dbReference>
<feature type="chain" id="PRO_5043369268" description="Leucine-binding protein domain-containing protein" evidence="4">
    <location>
        <begin position="20"/>
        <end position="436"/>
    </location>
</feature>
<dbReference type="InterPro" id="IPR028081">
    <property type="entry name" value="Leu-bd"/>
</dbReference>
<evidence type="ECO:0000256" key="2">
    <source>
        <dbReference type="ARBA" id="ARBA00022729"/>
    </source>
</evidence>
<name>A0AAU7AU82_9ACTN</name>
<sequence length="436" mass="45016">MPMRLSSRSAALFATAALAMTVAACGDDDEGSSGASGTGAATTATTGGGGGKDVKTGPGVTGTTINLGVLTDTSGVFAGLGVPLNEGNQLFWTIQNRKGGVCDRTVKLDVKDHGYDPQKAVSLYREVGPQSLALNQLLGSVMTAALIPTLQKDKMLSVLAGWPSQLLENPNIIVVGATYDLEMINAVDYLVEEGKLKKGDKVGHIYFEGEFGENALEGSKYAAEKQGLTIVEQKIKATDRDMSAAVGTFKNEGVKAILMSTSPTQTASAAGVAAATGLNVPIGASGPAFDPALLKTPAAKALEANLVVSAGTAPYSLDAPGVTEMRDNYLKEFPKGTPKYSIAAGYAESRIMYEILNKACENGDLTREGMQTAVRQLDGLDLDGLVAGTLSYKELGVPPSKAVYISTVDTKADGGLKVDGAARTSTNAEAYEVGGS</sequence>
<dbReference type="KEGG" id="parq:DSM112329_02083"/>
<feature type="signal peptide" evidence="4">
    <location>
        <begin position="1"/>
        <end position="19"/>
    </location>
</feature>
<evidence type="ECO:0000256" key="3">
    <source>
        <dbReference type="SAM" id="MobiDB-lite"/>
    </source>
</evidence>
<evidence type="ECO:0000259" key="5">
    <source>
        <dbReference type="Pfam" id="PF13458"/>
    </source>
</evidence>
<protein>
    <recommendedName>
        <fullName evidence="5">Leucine-binding protein domain-containing protein</fullName>
    </recommendedName>
</protein>
<feature type="compositionally biased region" description="Low complexity" evidence="3">
    <location>
        <begin position="32"/>
        <end position="45"/>
    </location>
</feature>
<organism evidence="6">
    <name type="scientific">Paraconexibacter sp. AEG42_29</name>
    <dbReference type="NCBI Taxonomy" id="2997339"/>
    <lineage>
        <taxon>Bacteria</taxon>
        <taxon>Bacillati</taxon>
        <taxon>Actinomycetota</taxon>
        <taxon>Thermoleophilia</taxon>
        <taxon>Solirubrobacterales</taxon>
        <taxon>Paraconexibacteraceae</taxon>
        <taxon>Paraconexibacter</taxon>
    </lineage>
</organism>
<dbReference type="Pfam" id="PF13458">
    <property type="entry name" value="Peripla_BP_6"/>
    <property type="match status" value="1"/>
</dbReference>
<feature type="region of interest" description="Disordered" evidence="3">
    <location>
        <begin position="29"/>
        <end position="57"/>
    </location>
</feature>